<dbReference type="Gene3D" id="1.10.287.1060">
    <property type="entry name" value="ESAT-6-like"/>
    <property type="match status" value="1"/>
</dbReference>
<dbReference type="EMBL" id="DVIT01000013">
    <property type="protein sequence ID" value="HIS46608.1"/>
    <property type="molecule type" value="Genomic_DNA"/>
</dbReference>
<dbReference type="SUPFAM" id="SSF140453">
    <property type="entry name" value="EsxAB dimer-like"/>
    <property type="match status" value="1"/>
</dbReference>
<evidence type="ECO:0000313" key="1">
    <source>
        <dbReference type="EMBL" id="HIS46608.1"/>
    </source>
</evidence>
<name>A0A9D1F330_9FIRM</name>
<reference evidence="1" key="1">
    <citation type="submission" date="2020-10" db="EMBL/GenBank/DDBJ databases">
        <authorList>
            <person name="Gilroy R."/>
        </authorList>
    </citation>
    <scope>NUCLEOTIDE SEQUENCE</scope>
    <source>
        <strain evidence="1">CHK178-757</strain>
    </source>
</reference>
<sequence>MADVLEINVPALSSDIQSLTGLLSSGTSELQALRESIESLSSTWSGPAHDTFYEQIAQDLTVMEEVFSSLQAYKEHMEFAVKEYNQCEQDVYDMVASISV</sequence>
<dbReference type="InterPro" id="IPR036689">
    <property type="entry name" value="ESAT-6-like_sf"/>
</dbReference>
<protein>
    <submittedName>
        <fullName evidence="1">WXG100 family type VII secretion target</fullName>
    </submittedName>
</protein>
<gene>
    <name evidence="1" type="ORF">IAB46_03435</name>
</gene>
<accession>A0A9D1F330</accession>
<proteinExistence type="predicted"/>
<dbReference type="Proteomes" id="UP000823927">
    <property type="component" value="Unassembled WGS sequence"/>
</dbReference>
<organism evidence="1 2">
    <name type="scientific">Candidatus Scybalocola faecigallinarum</name>
    <dbReference type="NCBI Taxonomy" id="2840941"/>
    <lineage>
        <taxon>Bacteria</taxon>
        <taxon>Bacillati</taxon>
        <taxon>Bacillota</taxon>
        <taxon>Clostridia</taxon>
        <taxon>Lachnospirales</taxon>
        <taxon>Lachnospiraceae</taxon>
        <taxon>Lachnospiraceae incertae sedis</taxon>
        <taxon>Candidatus Scybalocola (ex Gilroy et al. 2021)</taxon>
    </lineage>
</organism>
<comment type="caution">
    <text evidence="1">The sequence shown here is derived from an EMBL/GenBank/DDBJ whole genome shotgun (WGS) entry which is preliminary data.</text>
</comment>
<evidence type="ECO:0000313" key="2">
    <source>
        <dbReference type="Proteomes" id="UP000823927"/>
    </source>
</evidence>
<dbReference type="AlphaFoldDB" id="A0A9D1F330"/>
<reference evidence="1" key="2">
    <citation type="journal article" date="2021" name="PeerJ">
        <title>Extensive microbial diversity within the chicken gut microbiome revealed by metagenomics and culture.</title>
        <authorList>
            <person name="Gilroy R."/>
            <person name="Ravi A."/>
            <person name="Getino M."/>
            <person name="Pursley I."/>
            <person name="Horton D.L."/>
            <person name="Alikhan N.F."/>
            <person name="Baker D."/>
            <person name="Gharbi K."/>
            <person name="Hall N."/>
            <person name="Watson M."/>
            <person name="Adriaenssens E.M."/>
            <person name="Foster-Nyarko E."/>
            <person name="Jarju S."/>
            <person name="Secka A."/>
            <person name="Antonio M."/>
            <person name="Oren A."/>
            <person name="Chaudhuri R.R."/>
            <person name="La Ragione R."/>
            <person name="Hildebrand F."/>
            <person name="Pallen M.J."/>
        </authorList>
    </citation>
    <scope>NUCLEOTIDE SEQUENCE</scope>
    <source>
        <strain evidence="1">CHK178-757</strain>
    </source>
</reference>